<feature type="domain" description="Major facilitator superfamily (MFS) profile" evidence="2">
    <location>
        <begin position="16"/>
        <end position="407"/>
    </location>
</feature>
<dbReference type="Pfam" id="PF07690">
    <property type="entry name" value="MFS_1"/>
    <property type="match status" value="1"/>
</dbReference>
<evidence type="ECO:0000259" key="2">
    <source>
        <dbReference type="PROSITE" id="PS50850"/>
    </source>
</evidence>
<dbReference type="EMBL" id="CAEZTM010000026">
    <property type="protein sequence ID" value="CAB4570950.1"/>
    <property type="molecule type" value="Genomic_DNA"/>
</dbReference>
<dbReference type="PANTHER" id="PTHR23534:SF1">
    <property type="entry name" value="MAJOR FACILITATOR SUPERFAMILY PROTEIN"/>
    <property type="match status" value="1"/>
</dbReference>
<proteinExistence type="predicted"/>
<sequence>MTETSNLSIPSLQRRVRTVLMLGQVMAGLGMGATLAVGAIMVGRLAGSDGFSGLAATSATLGAALAAVPLARLAARKGRSVSLTTGALLASLGGFVTIIASILGTVFLLLPGLALVGVGTAVNLQSRFAATDLSDPTTRGRDLSLVVWATTAGAVSGPNLITPGEFLGGLLGLPELSGPFVLTTIAQASAALLYFVALRPDPLLLAQERAASAARAGKPGAADVKDNRIIMVTAIVSIALSHATMVAVMAMTPVHLVHHGASLAIVGFTISLHIAGMYGLSPVFGVMSDRLGRIPTILVGQVILVGSLLLTGFGSENEMAVVLGLVLLGLGWSATTVAGSTLLTESTSIARRPKVQGISDLVMSGSGAVGGALAGVALAFLGYNGLSFVALALVATVVIRVLASWRHASPAARVASEVPTFDI</sequence>
<keyword evidence="1" id="KW-0812">Transmembrane</keyword>
<reference evidence="3" key="1">
    <citation type="submission" date="2020-05" db="EMBL/GenBank/DDBJ databases">
        <authorList>
            <person name="Chiriac C."/>
            <person name="Salcher M."/>
            <person name="Ghai R."/>
            <person name="Kavagutti S V."/>
        </authorList>
    </citation>
    <scope>NUCLEOTIDE SEQUENCE</scope>
</reference>
<keyword evidence="1" id="KW-0472">Membrane</keyword>
<feature type="transmembrane region" description="Helical" evidence="1">
    <location>
        <begin position="54"/>
        <end position="75"/>
    </location>
</feature>
<dbReference type="SUPFAM" id="SSF103473">
    <property type="entry name" value="MFS general substrate transporter"/>
    <property type="match status" value="1"/>
</dbReference>
<dbReference type="Gene3D" id="1.20.1250.20">
    <property type="entry name" value="MFS general substrate transporter like domains"/>
    <property type="match status" value="2"/>
</dbReference>
<dbReference type="PANTHER" id="PTHR23534">
    <property type="entry name" value="MFS PERMEASE"/>
    <property type="match status" value="1"/>
</dbReference>
<dbReference type="InterPro" id="IPR036259">
    <property type="entry name" value="MFS_trans_sf"/>
</dbReference>
<feature type="transmembrane region" description="Helical" evidence="1">
    <location>
        <begin position="87"/>
        <end position="110"/>
    </location>
</feature>
<accession>A0A6J6E322</accession>
<protein>
    <submittedName>
        <fullName evidence="3">Unannotated protein</fullName>
    </submittedName>
</protein>
<feature type="transmembrane region" description="Helical" evidence="1">
    <location>
        <begin position="361"/>
        <end position="380"/>
    </location>
</feature>
<feature type="transmembrane region" description="Helical" evidence="1">
    <location>
        <begin position="386"/>
        <end position="403"/>
    </location>
</feature>
<dbReference type="InterPro" id="IPR020846">
    <property type="entry name" value="MFS_dom"/>
</dbReference>
<feature type="transmembrane region" description="Helical" evidence="1">
    <location>
        <begin position="229"/>
        <end position="250"/>
    </location>
</feature>
<feature type="transmembrane region" description="Helical" evidence="1">
    <location>
        <begin position="176"/>
        <end position="197"/>
    </location>
</feature>
<feature type="transmembrane region" description="Helical" evidence="1">
    <location>
        <begin position="256"/>
        <end position="280"/>
    </location>
</feature>
<keyword evidence="1" id="KW-1133">Transmembrane helix</keyword>
<evidence type="ECO:0000313" key="3">
    <source>
        <dbReference type="EMBL" id="CAB4570950.1"/>
    </source>
</evidence>
<feature type="transmembrane region" description="Helical" evidence="1">
    <location>
        <begin position="319"/>
        <end position="340"/>
    </location>
</feature>
<dbReference type="GO" id="GO:0022857">
    <property type="term" value="F:transmembrane transporter activity"/>
    <property type="evidence" value="ECO:0007669"/>
    <property type="project" value="InterPro"/>
</dbReference>
<gene>
    <name evidence="3" type="ORF">UFOPK1684_00710</name>
</gene>
<name>A0A6J6E322_9ZZZZ</name>
<organism evidence="3">
    <name type="scientific">freshwater metagenome</name>
    <dbReference type="NCBI Taxonomy" id="449393"/>
    <lineage>
        <taxon>unclassified sequences</taxon>
        <taxon>metagenomes</taxon>
        <taxon>ecological metagenomes</taxon>
    </lineage>
</organism>
<evidence type="ECO:0000256" key="1">
    <source>
        <dbReference type="SAM" id="Phobius"/>
    </source>
</evidence>
<dbReference type="AlphaFoldDB" id="A0A6J6E322"/>
<feature type="transmembrane region" description="Helical" evidence="1">
    <location>
        <begin position="292"/>
        <end position="313"/>
    </location>
</feature>
<dbReference type="InterPro" id="IPR011701">
    <property type="entry name" value="MFS"/>
</dbReference>
<dbReference type="PROSITE" id="PS50850">
    <property type="entry name" value="MFS"/>
    <property type="match status" value="1"/>
</dbReference>
<feature type="transmembrane region" description="Helical" evidence="1">
    <location>
        <begin position="20"/>
        <end position="42"/>
    </location>
</feature>